<keyword evidence="4 6" id="KW-1133">Transmembrane helix</keyword>
<comment type="caution">
    <text evidence="8">The sequence shown here is derived from an EMBL/GenBank/DDBJ whole genome shotgun (WGS) entry which is preliminary data.</text>
</comment>
<dbReference type="InterPro" id="IPR029020">
    <property type="entry name" value="Ammonium/urea_transptr"/>
</dbReference>
<evidence type="ECO:0000256" key="3">
    <source>
        <dbReference type="ARBA" id="ARBA00022692"/>
    </source>
</evidence>
<dbReference type="InterPro" id="IPR024041">
    <property type="entry name" value="NH4_transpt_AmtB-like_dom"/>
</dbReference>
<evidence type="ECO:0000313" key="8">
    <source>
        <dbReference type="EMBL" id="GFS31531.1"/>
    </source>
</evidence>
<dbReference type="Proteomes" id="UP000585474">
    <property type="component" value="Unassembled WGS sequence"/>
</dbReference>
<dbReference type="Gene3D" id="1.10.3430.10">
    <property type="entry name" value="Ammonium transporter AmtB like domains"/>
    <property type="match status" value="2"/>
</dbReference>
<feature type="transmembrane region" description="Helical" evidence="6">
    <location>
        <begin position="59"/>
        <end position="77"/>
    </location>
</feature>
<evidence type="ECO:0000256" key="6">
    <source>
        <dbReference type="SAM" id="Phobius"/>
    </source>
</evidence>
<comment type="similarity">
    <text evidence="2">Belongs to the ammonia transporter channel (TC 1.A.11.2) family.</text>
</comment>
<evidence type="ECO:0000256" key="2">
    <source>
        <dbReference type="ARBA" id="ARBA00005887"/>
    </source>
</evidence>
<feature type="transmembrane region" description="Helical" evidence="6">
    <location>
        <begin position="83"/>
        <end position="103"/>
    </location>
</feature>
<evidence type="ECO:0000313" key="9">
    <source>
        <dbReference type="Proteomes" id="UP000585474"/>
    </source>
</evidence>
<evidence type="ECO:0000256" key="5">
    <source>
        <dbReference type="ARBA" id="ARBA00023136"/>
    </source>
</evidence>
<protein>
    <submittedName>
        <fullName evidence="8">Ammonium transporter 2</fullName>
    </submittedName>
</protein>
<name>A0A7J0DBB8_9ERIC</name>
<evidence type="ECO:0000256" key="4">
    <source>
        <dbReference type="ARBA" id="ARBA00022989"/>
    </source>
</evidence>
<dbReference type="GO" id="GO:0005886">
    <property type="term" value="C:plasma membrane"/>
    <property type="evidence" value="ECO:0007669"/>
    <property type="project" value="TreeGrafter"/>
</dbReference>
<feature type="domain" description="Ammonium transporter AmtB-like" evidence="7">
    <location>
        <begin position="2"/>
        <end position="78"/>
    </location>
</feature>
<accession>A0A7J0DBB8</accession>
<keyword evidence="5 6" id="KW-0472">Membrane</keyword>
<dbReference type="EMBL" id="BJWL01000146">
    <property type="protein sequence ID" value="GFS31531.1"/>
    <property type="molecule type" value="Genomic_DNA"/>
</dbReference>
<dbReference type="PANTHER" id="PTHR43029">
    <property type="entry name" value="AMMONIUM TRANSPORTER MEP2"/>
    <property type="match status" value="1"/>
</dbReference>
<evidence type="ECO:0000256" key="1">
    <source>
        <dbReference type="ARBA" id="ARBA00004141"/>
    </source>
</evidence>
<keyword evidence="3 6" id="KW-0812">Transmembrane</keyword>
<feature type="transmembrane region" description="Helical" evidence="6">
    <location>
        <begin position="142"/>
        <end position="167"/>
    </location>
</feature>
<evidence type="ECO:0000259" key="7">
    <source>
        <dbReference type="Pfam" id="PF00909"/>
    </source>
</evidence>
<dbReference type="Pfam" id="PF00909">
    <property type="entry name" value="Ammonium_transp"/>
    <property type="match status" value="1"/>
</dbReference>
<dbReference type="AlphaFoldDB" id="A0A7J0DBB8"/>
<dbReference type="PANTHER" id="PTHR43029:SF28">
    <property type="entry name" value="AMMONIUM TRANSPORTER 2 MEMBER 4"/>
    <property type="match status" value="1"/>
</dbReference>
<dbReference type="GO" id="GO:0008519">
    <property type="term" value="F:ammonium channel activity"/>
    <property type="evidence" value="ECO:0007669"/>
    <property type="project" value="InterPro"/>
</dbReference>
<gene>
    <name evidence="8" type="ORF">Acr_00g0017910</name>
</gene>
<dbReference type="SUPFAM" id="SSF111352">
    <property type="entry name" value="Ammonium transporter"/>
    <property type="match status" value="1"/>
</dbReference>
<proteinExistence type="inferred from homology"/>
<reference evidence="9" key="1">
    <citation type="submission" date="2019-07" db="EMBL/GenBank/DDBJ databases">
        <title>De Novo Assembly of kiwifruit Actinidia rufa.</title>
        <authorList>
            <person name="Sugita-Konishi S."/>
            <person name="Sato K."/>
            <person name="Mori E."/>
            <person name="Abe Y."/>
            <person name="Kisaki G."/>
            <person name="Hamano K."/>
            <person name="Suezawa K."/>
            <person name="Otani M."/>
            <person name="Fukuda T."/>
            <person name="Manabe T."/>
            <person name="Gomi K."/>
            <person name="Tabuchi M."/>
            <person name="Akimitsu K."/>
            <person name="Kataoka I."/>
        </authorList>
    </citation>
    <scope>NUCLEOTIDE SEQUENCE [LARGE SCALE GENOMIC DNA]</scope>
    <source>
        <strain evidence="9">cv. Fuchu</strain>
    </source>
</reference>
<keyword evidence="9" id="KW-1185">Reference proteome</keyword>
<dbReference type="InterPro" id="IPR001905">
    <property type="entry name" value="Ammonium_transpt"/>
</dbReference>
<dbReference type="OrthoDB" id="534912at2759"/>
<organism evidence="8 9">
    <name type="scientific">Actinidia rufa</name>
    <dbReference type="NCBI Taxonomy" id="165716"/>
    <lineage>
        <taxon>Eukaryota</taxon>
        <taxon>Viridiplantae</taxon>
        <taxon>Streptophyta</taxon>
        <taxon>Embryophyta</taxon>
        <taxon>Tracheophyta</taxon>
        <taxon>Spermatophyta</taxon>
        <taxon>Magnoliopsida</taxon>
        <taxon>eudicotyledons</taxon>
        <taxon>Gunneridae</taxon>
        <taxon>Pentapetalae</taxon>
        <taxon>asterids</taxon>
        <taxon>Ericales</taxon>
        <taxon>Actinidiaceae</taxon>
        <taxon>Actinidia</taxon>
    </lineage>
</organism>
<comment type="subcellular location">
    <subcellularLocation>
        <location evidence="1">Membrane</location>
        <topology evidence="1">Multi-pass membrane protein</topology>
    </subcellularLocation>
</comment>
<sequence>MTLAGAGLLWMGWTGFNGGSPYAASTDASLAALNTHVCAATSLLTWLALDTVFFGKPSVISAVQGIITGLVCITPAADDTMGMFHTHAIAGTLGGILAGFFAVPKLSRLFYMVPDWQKYIGLAYGLQSGQTSAGFRQMGAQLVGIFFIASLNIVTTSLICMFIKLIVPLRMSEEELGIGDEEVHGEQAYALWADGLRFENSKNNSVFDARADDHHDFPSSFVTKTPTELEMI</sequence>